<keyword evidence="4 7" id="KW-0812">Transmembrane</keyword>
<evidence type="ECO:0000256" key="1">
    <source>
        <dbReference type="ARBA" id="ARBA00004651"/>
    </source>
</evidence>
<feature type="domain" description="ABC transmembrane type-1" evidence="8">
    <location>
        <begin position="77"/>
        <end position="284"/>
    </location>
</feature>
<dbReference type="Proteomes" id="UP001596147">
    <property type="component" value="Unassembled WGS sequence"/>
</dbReference>
<dbReference type="InterPro" id="IPR000515">
    <property type="entry name" value="MetI-like"/>
</dbReference>
<evidence type="ECO:0000256" key="2">
    <source>
        <dbReference type="ARBA" id="ARBA00022448"/>
    </source>
</evidence>
<comment type="similarity">
    <text evidence="7">Belongs to the binding-protein-dependent transport system permease family.</text>
</comment>
<dbReference type="RefSeq" id="WP_382353016.1">
    <property type="nucleotide sequence ID" value="NZ_JBHSMC010000020.1"/>
</dbReference>
<dbReference type="PROSITE" id="PS50928">
    <property type="entry name" value="ABC_TM1"/>
    <property type="match status" value="1"/>
</dbReference>
<dbReference type="Gene3D" id="1.10.3720.10">
    <property type="entry name" value="MetI-like"/>
    <property type="match status" value="1"/>
</dbReference>
<dbReference type="PANTHER" id="PTHR43744">
    <property type="entry name" value="ABC TRANSPORTER PERMEASE PROTEIN MG189-RELATED-RELATED"/>
    <property type="match status" value="1"/>
</dbReference>
<comment type="subcellular location">
    <subcellularLocation>
        <location evidence="1 7">Cell membrane</location>
        <topology evidence="1 7">Multi-pass membrane protein</topology>
    </subcellularLocation>
</comment>
<evidence type="ECO:0000313" key="9">
    <source>
        <dbReference type="EMBL" id="MFC5465905.1"/>
    </source>
</evidence>
<feature type="transmembrane region" description="Helical" evidence="7">
    <location>
        <begin position="185"/>
        <end position="208"/>
    </location>
</feature>
<accession>A0ABW0LJ38</accession>
<feature type="transmembrane region" description="Helical" evidence="7">
    <location>
        <begin position="76"/>
        <end position="100"/>
    </location>
</feature>
<evidence type="ECO:0000256" key="5">
    <source>
        <dbReference type="ARBA" id="ARBA00022989"/>
    </source>
</evidence>
<evidence type="ECO:0000313" key="10">
    <source>
        <dbReference type="Proteomes" id="UP001596147"/>
    </source>
</evidence>
<evidence type="ECO:0000256" key="4">
    <source>
        <dbReference type="ARBA" id="ARBA00022692"/>
    </source>
</evidence>
<dbReference type="InterPro" id="IPR035906">
    <property type="entry name" value="MetI-like_sf"/>
</dbReference>
<feature type="transmembrane region" description="Helical" evidence="7">
    <location>
        <begin position="143"/>
        <end position="164"/>
    </location>
</feature>
<dbReference type="SUPFAM" id="SSF161098">
    <property type="entry name" value="MetI-like"/>
    <property type="match status" value="1"/>
</dbReference>
<keyword evidence="10" id="KW-1185">Reference proteome</keyword>
<reference evidence="10" key="1">
    <citation type="journal article" date="2019" name="Int. J. Syst. Evol. Microbiol.">
        <title>The Global Catalogue of Microorganisms (GCM) 10K type strain sequencing project: providing services to taxonomists for standard genome sequencing and annotation.</title>
        <authorList>
            <consortium name="The Broad Institute Genomics Platform"/>
            <consortium name="The Broad Institute Genome Sequencing Center for Infectious Disease"/>
            <person name="Wu L."/>
            <person name="Ma J."/>
        </authorList>
    </citation>
    <scope>NUCLEOTIDE SEQUENCE [LARGE SCALE GENOMIC DNA]</scope>
    <source>
        <strain evidence="10">CGMCC 1.12237</strain>
    </source>
</reference>
<keyword evidence="5 7" id="KW-1133">Transmembrane helix</keyword>
<sequence>MGLLKIRTAKDIVFDTFVIVFMLIIVILTLAPFWFSIVGSFNSGLDYLRGGVFLWPREFTLSNYKAVFSDITIYNAYIVTASRTVIGTITSVLFTAMIAYGMSRKNLKFKGYYMIFMMITMFFAGGLVPTYLLYQKLGLLNNFLVYIIPALFNVWNMIIMMSFFRTIPETLIESAKMDGAGEYRIFFSFIIPLSKPVLAAIALFNGVYHWNSYFDAMMFTTDKSLQTIQLFLMRVVTDASFAHSMGAQAAALIPEQAKQISPETLKLAMMIATTLPILVIYPFLQKYFVKGVMIGSIKE</sequence>
<organism evidence="9 10">
    <name type="scientific">Lederbergia graminis</name>
    <dbReference type="NCBI Taxonomy" id="735518"/>
    <lineage>
        <taxon>Bacteria</taxon>
        <taxon>Bacillati</taxon>
        <taxon>Bacillota</taxon>
        <taxon>Bacilli</taxon>
        <taxon>Bacillales</taxon>
        <taxon>Bacillaceae</taxon>
        <taxon>Lederbergia</taxon>
    </lineage>
</organism>
<dbReference type="Pfam" id="PF00528">
    <property type="entry name" value="BPD_transp_1"/>
    <property type="match status" value="1"/>
</dbReference>
<keyword evidence="3" id="KW-1003">Cell membrane</keyword>
<name>A0ABW0LJ38_9BACI</name>
<feature type="transmembrane region" description="Helical" evidence="7">
    <location>
        <begin position="112"/>
        <end position="131"/>
    </location>
</feature>
<dbReference type="CDD" id="cd06261">
    <property type="entry name" value="TM_PBP2"/>
    <property type="match status" value="1"/>
</dbReference>
<keyword evidence="2 7" id="KW-0813">Transport</keyword>
<evidence type="ECO:0000256" key="3">
    <source>
        <dbReference type="ARBA" id="ARBA00022475"/>
    </source>
</evidence>
<dbReference type="EMBL" id="JBHSMC010000020">
    <property type="protein sequence ID" value="MFC5465905.1"/>
    <property type="molecule type" value="Genomic_DNA"/>
</dbReference>
<dbReference type="PANTHER" id="PTHR43744:SF9">
    <property type="entry name" value="POLYGALACTURONAN_RHAMNOGALACTURONAN TRANSPORT SYSTEM PERMEASE PROTEIN YTCP"/>
    <property type="match status" value="1"/>
</dbReference>
<comment type="caution">
    <text evidence="9">The sequence shown here is derived from an EMBL/GenBank/DDBJ whole genome shotgun (WGS) entry which is preliminary data.</text>
</comment>
<evidence type="ECO:0000256" key="7">
    <source>
        <dbReference type="RuleBase" id="RU363032"/>
    </source>
</evidence>
<feature type="transmembrane region" description="Helical" evidence="7">
    <location>
        <begin position="265"/>
        <end position="284"/>
    </location>
</feature>
<evidence type="ECO:0000256" key="6">
    <source>
        <dbReference type="ARBA" id="ARBA00023136"/>
    </source>
</evidence>
<feature type="transmembrane region" description="Helical" evidence="7">
    <location>
        <begin position="12"/>
        <end position="35"/>
    </location>
</feature>
<gene>
    <name evidence="9" type="ORF">ACFPM4_14325</name>
</gene>
<evidence type="ECO:0000259" key="8">
    <source>
        <dbReference type="PROSITE" id="PS50928"/>
    </source>
</evidence>
<proteinExistence type="inferred from homology"/>
<protein>
    <submittedName>
        <fullName evidence="9">Carbohydrate ABC transporter permease</fullName>
    </submittedName>
</protein>
<keyword evidence="6 7" id="KW-0472">Membrane</keyword>